<accession>A0A3S5FBK9</accession>
<evidence type="ECO:0000313" key="2">
    <source>
        <dbReference type="EMBL" id="VEL06811.1"/>
    </source>
</evidence>
<dbReference type="Proteomes" id="UP000784294">
    <property type="component" value="Unassembled WGS sequence"/>
</dbReference>
<keyword evidence="3" id="KW-1185">Reference proteome</keyword>
<proteinExistence type="predicted"/>
<name>A0A3S5FBK9_9PLAT</name>
<protein>
    <submittedName>
        <fullName evidence="2">Uncharacterized protein</fullName>
    </submittedName>
</protein>
<feature type="compositionally biased region" description="Polar residues" evidence="1">
    <location>
        <begin position="16"/>
        <end position="29"/>
    </location>
</feature>
<sequence length="143" mass="15111">MLLADLRSNGELKQTPKATSGDATLSGHKQPSALTLPIAYNSPRSVSPIPVSQSSFSPSVAVAPSPIGSFSSTSTSTSNSLSCQVSHMASTSYLPGPDLAPRKRPVILLQSVPHIIYQLPEHIIEADAAYFNKAVQFARGDIH</sequence>
<feature type="region of interest" description="Disordered" evidence="1">
    <location>
        <begin position="1"/>
        <end position="29"/>
    </location>
</feature>
<dbReference type="AlphaFoldDB" id="A0A3S5FBK9"/>
<gene>
    <name evidence="2" type="ORF">PXEA_LOCUS251</name>
</gene>
<evidence type="ECO:0000313" key="3">
    <source>
        <dbReference type="Proteomes" id="UP000784294"/>
    </source>
</evidence>
<evidence type="ECO:0000256" key="1">
    <source>
        <dbReference type="SAM" id="MobiDB-lite"/>
    </source>
</evidence>
<comment type="caution">
    <text evidence="2">The sequence shown here is derived from an EMBL/GenBank/DDBJ whole genome shotgun (WGS) entry which is preliminary data.</text>
</comment>
<organism evidence="2 3">
    <name type="scientific">Protopolystoma xenopodis</name>
    <dbReference type="NCBI Taxonomy" id="117903"/>
    <lineage>
        <taxon>Eukaryota</taxon>
        <taxon>Metazoa</taxon>
        <taxon>Spiralia</taxon>
        <taxon>Lophotrochozoa</taxon>
        <taxon>Platyhelminthes</taxon>
        <taxon>Monogenea</taxon>
        <taxon>Polyopisthocotylea</taxon>
        <taxon>Polystomatidea</taxon>
        <taxon>Polystomatidae</taxon>
        <taxon>Protopolystoma</taxon>
    </lineage>
</organism>
<reference evidence="2" key="1">
    <citation type="submission" date="2018-11" db="EMBL/GenBank/DDBJ databases">
        <authorList>
            <consortium name="Pathogen Informatics"/>
        </authorList>
    </citation>
    <scope>NUCLEOTIDE SEQUENCE</scope>
</reference>
<dbReference type="EMBL" id="CAAALY010000444">
    <property type="protein sequence ID" value="VEL06811.1"/>
    <property type="molecule type" value="Genomic_DNA"/>
</dbReference>